<organism evidence="5 6">
    <name type="scientific">Plantactinospora siamensis</name>
    <dbReference type="NCBI Taxonomy" id="555372"/>
    <lineage>
        <taxon>Bacteria</taxon>
        <taxon>Bacillati</taxon>
        <taxon>Actinomycetota</taxon>
        <taxon>Actinomycetes</taxon>
        <taxon>Micromonosporales</taxon>
        <taxon>Micromonosporaceae</taxon>
        <taxon>Plantactinospora</taxon>
    </lineage>
</organism>
<dbReference type="InterPro" id="IPR015421">
    <property type="entry name" value="PyrdxlP-dep_Trfase_major"/>
</dbReference>
<dbReference type="PANTHER" id="PTHR11808:SF85">
    <property type="entry name" value="CYSTATHIONINE GAMMA-LYASE-RELATED"/>
    <property type="match status" value="1"/>
</dbReference>
<evidence type="ECO:0000256" key="4">
    <source>
        <dbReference type="SAM" id="MobiDB-lite"/>
    </source>
</evidence>
<feature type="compositionally biased region" description="Gly residues" evidence="4">
    <location>
        <begin position="12"/>
        <end position="23"/>
    </location>
</feature>
<comment type="caution">
    <text evidence="5">The sequence shown here is derived from an EMBL/GenBank/DDBJ whole genome shotgun (WGS) entry which is preliminary data.</text>
</comment>
<protein>
    <submittedName>
        <fullName evidence="5">Cystathionine gamma-lyase</fullName>
        <ecNumber evidence="5">4.4.1.1</ecNumber>
    </submittedName>
</protein>
<gene>
    <name evidence="5" type="ORF">ACFFHU_07035</name>
</gene>
<dbReference type="RefSeq" id="WP_377336865.1">
    <property type="nucleotide sequence ID" value="NZ_JBHLUE010000004.1"/>
</dbReference>
<dbReference type="PANTHER" id="PTHR11808">
    <property type="entry name" value="TRANS-SULFURATION ENZYME FAMILY MEMBER"/>
    <property type="match status" value="1"/>
</dbReference>
<dbReference type="EC" id="4.4.1.1" evidence="5"/>
<evidence type="ECO:0000313" key="6">
    <source>
        <dbReference type="Proteomes" id="UP001589894"/>
    </source>
</evidence>
<reference evidence="5 6" key="1">
    <citation type="submission" date="2024-09" db="EMBL/GenBank/DDBJ databases">
        <authorList>
            <person name="Sun Q."/>
            <person name="Mori K."/>
        </authorList>
    </citation>
    <scope>NUCLEOTIDE SEQUENCE [LARGE SCALE GENOMIC DNA]</scope>
    <source>
        <strain evidence="5 6">TBRC 2205</strain>
    </source>
</reference>
<feature type="compositionally biased region" description="Pro residues" evidence="4">
    <location>
        <begin position="73"/>
        <end position="82"/>
    </location>
</feature>
<dbReference type="Pfam" id="PF01053">
    <property type="entry name" value="Cys_Met_Meta_PP"/>
    <property type="match status" value="1"/>
</dbReference>
<keyword evidence="6" id="KW-1185">Reference proteome</keyword>
<evidence type="ECO:0000256" key="2">
    <source>
        <dbReference type="ARBA" id="ARBA00022898"/>
    </source>
</evidence>
<feature type="compositionally biased region" description="Gly residues" evidence="4">
    <location>
        <begin position="32"/>
        <end position="62"/>
    </location>
</feature>
<dbReference type="EMBL" id="JBHLUE010000004">
    <property type="protein sequence ID" value="MFC0563923.1"/>
    <property type="molecule type" value="Genomic_DNA"/>
</dbReference>
<dbReference type="Gene3D" id="3.90.1150.10">
    <property type="entry name" value="Aspartate Aminotransferase, domain 1"/>
    <property type="match status" value="1"/>
</dbReference>
<evidence type="ECO:0000256" key="1">
    <source>
        <dbReference type="ARBA" id="ARBA00001933"/>
    </source>
</evidence>
<dbReference type="Proteomes" id="UP001589894">
    <property type="component" value="Unassembled WGS sequence"/>
</dbReference>
<comment type="cofactor">
    <cofactor evidence="1 3">
        <name>pyridoxal 5'-phosphate</name>
        <dbReference type="ChEBI" id="CHEBI:597326"/>
    </cofactor>
</comment>
<sequence>MSEPGGAPAASGDGGTAPGGTAPGGVASCGTAPGGTAPGGVASGGTAPGGGGDPHGAGGYGDGTRCVHAGLPDPEPGRPFLPGPVFAAPYHLDPAVGPAAAPDSYGRPDNPSLRLLEAAIGELEGGDCLTFASGQAAITGVLLALLRPGDRVVLPADGYFPVRAFATDTLRELGVDVTLVRTAGPYPDLAGVRLVLLETPANPGLDVCDIAALAGRARAAGALLAVDNTAATPLGQRPLNLGADLVVASGTKALTGHSDLLLGYLATRDAALAGRLRAWRKVTGAIPGAFEAWLAHRSLATLDLRLARQSANAAAVAALLAGRPEVTGVRWPGLPADPAYPVAVTQLRRMPGLVGFDLGDAGRVAAFLRAARLVFAATSFGGVHTTADRRAQWGDDTAPGFVRLSCGIEDTPDLLADLTAALDAVRAG</sequence>
<evidence type="ECO:0000313" key="5">
    <source>
        <dbReference type="EMBL" id="MFC0563923.1"/>
    </source>
</evidence>
<keyword evidence="2 3" id="KW-0663">Pyridoxal phosphate</keyword>
<dbReference type="Gene3D" id="3.40.640.10">
    <property type="entry name" value="Type I PLP-dependent aspartate aminotransferase-like (Major domain)"/>
    <property type="match status" value="1"/>
</dbReference>
<proteinExistence type="inferred from homology"/>
<comment type="similarity">
    <text evidence="3">Belongs to the trans-sulfuration enzymes family.</text>
</comment>
<dbReference type="InterPro" id="IPR000277">
    <property type="entry name" value="Cys/Met-Metab_PyrdxlP-dep_enz"/>
</dbReference>
<dbReference type="InterPro" id="IPR015422">
    <property type="entry name" value="PyrdxlP-dep_Trfase_small"/>
</dbReference>
<dbReference type="InterPro" id="IPR015424">
    <property type="entry name" value="PyrdxlP-dep_Trfase"/>
</dbReference>
<keyword evidence="5" id="KW-0456">Lyase</keyword>
<feature type="compositionally biased region" description="Low complexity" evidence="4">
    <location>
        <begin position="1"/>
        <end position="11"/>
    </location>
</feature>
<dbReference type="SUPFAM" id="SSF53383">
    <property type="entry name" value="PLP-dependent transferases"/>
    <property type="match status" value="1"/>
</dbReference>
<dbReference type="GO" id="GO:0016829">
    <property type="term" value="F:lyase activity"/>
    <property type="evidence" value="ECO:0007669"/>
    <property type="project" value="UniProtKB-KW"/>
</dbReference>
<evidence type="ECO:0000256" key="3">
    <source>
        <dbReference type="RuleBase" id="RU362118"/>
    </source>
</evidence>
<name>A0ABV6NT29_9ACTN</name>
<feature type="region of interest" description="Disordered" evidence="4">
    <location>
        <begin position="1"/>
        <end position="82"/>
    </location>
</feature>
<dbReference type="NCBIfam" id="NF005758">
    <property type="entry name" value="PRK07582.1"/>
    <property type="match status" value="1"/>
</dbReference>
<accession>A0ABV6NT29</accession>